<dbReference type="InterPro" id="IPR044066">
    <property type="entry name" value="TRIAD_supradom"/>
</dbReference>
<dbReference type="PROSITE" id="PS50089">
    <property type="entry name" value="ZF_RING_2"/>
    <property type="match status" value="2"/>
</dbReference>
<keyword evidence="12" id="KW-1185">Reference proteome</keyword>
<keyword evidence="3" id="KW-0677">Repeat</keyword>
<keyword evidence="1" id="KW-0808">Transferase</keyword>
<dbReference type="PANTHER" id="PTHR45943">
    <property type="entry name" value="E3 UBIQUITIN-PROTEIN LIGASE MYCBP2"/>
    <property type="match status" value="1"/>
</dbReference>
<reference evidence="11" key="1">
    <citation type="submission" date="2023-07" db="EMBL/GenBank/DDBJ databases">
        <authorList>
            <consortium name="AG Swart"/>
            <person name="Singh M."/>
            <person name="Singh A."/>
            <person name="Seah K."/>
            <person name="Emmerich C."/>
        </authorList>
    </citation>
    <scope>NUCLEOTIDE SEQUENCE</scope>
    <source>
        <strain evidence="11">DP1</strain>
    </source>
</reference>
<gene>
    <name evidence="11" type="ORF">ECRASSUSDP1_LOCUS3985</name>
</gene>
<evidence type="ECO:0000313" key="12">
    <source>
        <dbReference type="Proteomes" id="UP001295684"/>
    </source>
</evidence>
<dbReference type="SMART" id="SM00184">
    <property type="entry name" value="RING"/>
    <property type="match status" value="2"/>
</dbReference>
<evidence type="ECO:0000259" key="9">
    <source>
        <dbReference type="PROSITE" id="PS50089"/>
    </source>
</evidence>
<evidence type="ECO:0000259" key="10">
    <source>
        <dbReference type="PROSITE" id="PS51873"/>
    </source>
</evidence>
<dbReference type="GO" id="GO:0005886">
    <property type="term" value="C:plasma membrane"/>
    <property type="evidence" value="ECO:0007669"/>
    <property type="project" value="TreeGrafter"/>
</dbReference>
<organism evidence="11 12">
    <name type="scientific">Euplotes crassus</name>
    <dbReference type="NCBI Taxonomy" id="5936"/>
    <lineage>
        <taxon>Eukaryota</taxon>
        <taxon>Sar</taxon>
        <taxon>Alveolata</taxon>
        <taxon>Ciliophora</taxon>
        <taxon>Intramacronucleata</taxon>
        <taxon>Spirotrichea</taxon>
        <taxon>Hypotrichia</taxon>
        <taxon>Euplotida</taxon>
        <taxon>Euplotidae</taxon>
        <taxon>Moneuplotes</taxon>
    </lineage>
</organism>
<feature type="domain" description="RING-type" evidence="9">
    <location>
        <begin position="24"/>
        <end position="73"/>
    </location>
</feature>
<evidence type="ECO:0000256" key="7">
    <source>
        <dbReference type="PROSITE-ProRule" id="PRU00175"/>
    </source>
</evidence>
<dbReference type="GO" id="GO:0005634">
    <property type="term" value="C:nucleus"/>
    <property type="evidence" value="ECO:0007669"/>
    <property type="project" value="TreeGrafter"/>
</dbReference>
<keyword evidence="2" id="KW-0479">Metal-binding</keyword>
<dbReference type="AlphaFoldDB" id="A0AAD1UC17"/>
<sequence length="503" mass="58294">MSFQGRKIKPMTGDLMVKIKDFKCCKCDKELEDQDDKYYCLRSCSHFICEDCFKEIIKVEYSVNEFASCPKCSRIIHEDEIEVILGDEFEEILSEIQSNSDDQKEGFVHCRCGEEIKIVKHKTKYDASDDQGKIISPEAAEHLAMYKTKCKACKDDFCAKCMVTPYHFGFTCPQHREHVESDKCRYCRVAIKKKRKRGILQFVCSNLECRKIAKQACPEVLECGHICNGTRKEKECLPCLEPECVKEDESKTLCESKDSNCMICFSDTLGSQPCVQLECKHIFHIDCMITKMEMKWFGPRIHFAYKKCPACKADIQGSSNKKLQRLLDEANELEAQVRAKAVERGKLEGLDKDERLRDEQDDYFENYEEYCLDRLAYYICFRCQHIYYGGMRECGNALENPEDYKPEDYVCGECRMEDFAGKANCDIHGSEFIEWKCRYCCNYSRWFCGGNTHFCEPCHSTGNRNTKKCPGPPECKILMEHPCNGTEYAMGCGMCRHNNLRSN</sequence>
<evidence type="ECO:0000256" key="4">
    <source>
        <dbReference type="ARBA" id="ARBA00022771"/>
    </source>
</evidence>
<feature type="coiled-coil region" evidence="8">
    <location>
        <begin position="316"/>
        <end position="343"/>
    </location>
</feature>
<evidence type="ECO:0000256" key="8">
    <source>
        <dbReference type="SAM" id="Coils"/>
    </source>
</evidence>
<accession>A0AAD1UC17</accession>
<dbReference type="InterPro" id="IPR001841">
    <property type="entry name" value="Znf_RING"/>
</dbReference>
<name>A0AAD1UC17_EUPCR</name>
<keyword evidence="6" id="KW-0862">Zinc</keyword>
<dbReference type="SUPFAM" id="SSF57850">
    <property type="entry name" value="RING/U-box"/>
    <property type="match status" value="2"/>
</dbReference>
<feature type="domain" description="RING-type" evidence="10">
    <location>
        <begin position="20"/>
        <end position="240"/>
    </location>
</feature>
<comment type="caution">
    <text evidence="11">The sequence shown here is derived from an EMBL/GenBank/DDBJ whole genome shotgun (WGS) entry which is preliminary data.</text>
</comment>
<evidence type="ECO:0000256" key="2">
    <source>
        <dbReference type="ARBA" id="ARBA00022723"/>
    </source>
</evidence>
<keyword evidence="4 7" id="KW-0863">Zinc-finger</keyword>
<dbReference type="PROSITE" id="PS51873">
    <property type="entry name" value="TRIAD"/>
    <property type="match status" value="1"/>
</dbReference>
<dbReference type="GO" id="GO:0008270">
    <property type="term" value="F:zinc ion binding"/>
    <property type="evidence" value="ECO:0007669"/>
    <property type="project" value="UniProtKB-KW"/>
</dbReference>
<keyword evidence="5" id="KW-0833">Ubl conjugation pathway</keyword>
<keyword evidence="8" id="KW-0175">Coiled coil</keyword>
<evidence type="ECO:0008006" key="13">
    <source>
        <dbReference type="Google" id="ProtNLM"/>
    </source>
</evidence>
<dbReference type="GO" id="GO:0061630">
    <property type="term" value="F:ubiquitin protein ligase activity"/>
    <property type="evidence" value="ECO:0007669"/>
    <property type="project" value="TreeGrafter"/>
</dbReference>
<dbReference type="EMBL" id="CAMPGE010003813">
    <property type="protein sequence ID" value="CAI2362659.1"/>
    <property type="molecule type" value="Genomic_DNA"/>
</dbReference>
<dbReference type="PANTHER" id="PTHR45943:SF2">
    <property type="entry name" value="RING-TYPE DOMAIN-CONTAINING PROTEIN"/>
    <property type="match status" value="1"/>
</dbReference>
<evidence type="ECO:0000256" key="5">
    <source>
        <dbReference type="ARBA" id="ARBA00022786"/>
    </source>
</evidence>
<feature type="domain" description="RING-type" evidence="9">
    <location>
        <begin position="261"/>
        <end position="312"/>
    </location>
</feature>
<evidence type="ECO:0000256" key="3">
    <source>
        <dbReference type="ARBA" id="ARBA00022737"/>
    </source>
</evidence>
<evidence type="ECO:0000313" key="11">
    <source>
        <dbReference type="EMBL" id="CAI2362659.1"/>
    </source>
</evidence>
<protein>
    <recommendedName>
        <fullName evidence="13">RING-type domain-containing protein</fullName>
    </recommendedName>
</protein>
<evidence type="ECO:0000256" key="6">
    <source>
        <dbReference type="ARBA" id="ARBA00022833"/>
    </source>
</evidence>
<dbReference type="Gene3D" id="3.30.40.10">
    <property type="entry name" value="Zinc/RING finger domain, C3HC4 (zinc finger)"/>
    <property type="match status" value="2"/>
</dbReference>
<evidence type="ECO:0000256" key="1">
    <source>
        <dbReference type="ARBA" id="ARBA00022679"/>
    </source>
</evidence>
<dbReference type="Proteomes" id="UP001295684">
    <property type="component" value="Unassembled WGS sequence"/>
</dbReference>
<dbReference type="InterPro" id="IPR013083">
    <property type="entry name" value="Znf_RING/FYVE/PHD"/>
</dbReference>
<proteinExistence type="predicted"/>